<feature type="compositionally biased region" description="Low complexity" evidence="1">
    <location>
        <begin position="205"/>
        <end position="219"/>
    </location>
</feature>
<evidence type="ECO:0000313" key="3">
    <source>
        <dbReference type="EMBL" id="KAF7825529.1"/>
    </source>
</evidence>
<dbReference type="AlphaFoldDB" id="A0A834WQF0"/>
<dbReference type="PANTHER" id="PTHR35499">
    <property type="entry name" value="OS05G0128300 PROTEIN"/>
    <property type="match status" value="1"/>
</dbReference>
<evidence type="ECO:0000259" key="2">
    <source>
        <dbReference type="Pfam" id="PF14383"/>
    </source>
</evidence>
<reference evidence="3" key="1">
    <citation type="submission" date="2020-09" db="EMBL/GenBank/DDBJ databases">
        <title>Genome-Enabled Discovery of Anthraquinone Biosynthesis in Senna tora.</title>
        <authorList>
            <person name="Kang S.-H."/>
            <person name="Pandey R.P."/>
            <person name="Lee C.-M."/>
            <person name="Sim J.-S."/>
            <person name="Jeong J.-T."/>
            <person name="Choi B.-S."/>
            <person name="Jung M."/>
            <person name="Ginzburg D."/>
            <person name="Zhao K."/>
            <person name="Won S.Y."/>
            <person name="Oh T.-J."/>
            <person name="Yu Y."/>
            <person name="Kim N.-H."/>
            <person name="Lee O.R."/>
            <person name="Lee T.-H."/>
            <person name="Bashyal P."/>
            <person name="Kim T.-S."/>
            <person name="Lee W.-H."/>
            <person name="Kawkins C."/>
            <person name="Kim C.-K."/>
            <person name="Kim J.S."/>
            <person name="Ahn B.O."/>
            <person name="Rhee S.Y."/>
            <person name="Sohng J.K."/>
        </authorList>
    </citation>
    <scope>NUCLEOTIDE SEQUENCE</scope>
    <source>
        <tissue evidence="3">Leaf</tissue>
    </source>
</reference>
<feature type="domain" description="DUF3741" evidence="2">
    <location>
        <begin position="74"/>
        <end position="92"/>
    </location>
</feature>
<feature type="region of interest" description="Disordered" evidence="1">
    <location>
        <begin position="165"/>
        <end position="223"/>
    </location>
</feature>
<gene>
    <name evidence="3" type="ORF">G2W53_016693</name>
</gene>
<proteinExistence type="predicted"/>
<dbReference type="InterPro" id="IPR032795">
    <property type="entry name" value="DUF3741-assoc"/>
</dbReference>
<comment type="caution">
    <text evidence="3">The sequence shown here is derived from an EMBL/GenBank/DDBJ whole genome shotgun (WGS) entry which is preliminary data.</text>
</comment>
<feature type="region of interest" description="Disordered" evidence="1">
    <location>
        <begin position="283"/>
        <end position="302"/>
    </location>
</feature>
<feature type="compositionally biased region" description="Basic and acidic residues" evidence="1">
    <location>
        <begin position="183"/>
        <end position="203"/>
    </location>
</feature>
<sequence length="372" mass="42668">MAIPHQDPAKPSGCFSSFLRLLLCASQSNHAPPLIHPSDDHHLSSHYSHSHSQTPSCFFHPNKPNANSESTIPAPGLVARLMGLDSLPNTSRVSNRVAPESVPRSRSVNFIDYLVHEEPASHRRARTSSFREAPTTTFPSLSFHQQNDHEIVVLLLDDENCRKQRKKKEKEEEQMKKKKKISKLKDEPRRECVSPPRARKENYKNGCGNRNSSSNGSSCALRRRRMGKEEAFVEPRFRKSVREKKSLTTKKKKKKQSSECCYENLSPVSVLDVSVGGDDGDFTFPNQTPFSGVEEERGRSNNEGKYTETEYWLELMEKVMKLTEDEVRESDWRGKKSMFEIESEIYKEISLVFERRIFDLLLGEVVHELVQF</sequence>
<evidence type="ECO:0000313" key="4">
    <source>
        <dbReference type="Proteomes" id="UP000634136"/>
    </source>
</evidence>
<keyword evidence="4" id="KW-1185">Reference proteome</keyword>
<dbReference type="EMBL" id="JAAIUW010000006">
    <property type="protein sequence ID" value="KAF7825529.1"/>
    <property type="molecule type" value="Genomic_DNA"/>
</dbReference>
<dbReference type="Proteomes" id="UP000634136">
    <property type="component" value="Unassembled WGS sequence"/>
</dbReference>
<name>A0A834WQF0_9FABA</name>
<dbReference type="OrthoDB" id="1670627at2759"/>
<organism evidence="3 4">
    <name type="scientific">Senna tora</name>
    <dbReference type="NCBI Taxonomy" id="362788"/>
    <lineage>
        <taxon>Eukaryota</taxon>
        <taxon>Viridiplantae</taxon>
        <taxon>Streptophyta</taxon>
        <taxon>Embryophyta</taxon>
        <taxon>Tracheophyta</taxon>
        <taxon>Spermatophyta</taxon>
        <taxon>Magnoliopsida</taxon>
        <taxon>eudicotyledons</taxon>
        <taxon>Gunneridae</taxon>
        <taxon>Pentapetalae</taxon>
        <taxon>rosids</taxon>
        <taxon>fabids</taxon>
        <taxon>Fabales</taxon>
        <taxon>Fabaceae</taxon>
        <taxon>Caesalpinioideae</taxon>
        <taxon>Cassia clade</taxon>
        <taxon>Senna</taxon>
    </lineage>
</organism>
<evidence type="ECO:0000256" key="1">
    <source>
        <dbReference type="SAM" id="MobiDB-lite"/>
    </source>
</evidence>
<dbReference type="Pfam" id="PF14383">
    <property type="entry name" value="VARLMGL"/>
    <property type="match status" value="1"/>
</dbReference>
<protein>
    <submittedName>
        <fullName evidence="3">ALC-interacting protein</fullName>
    </submittedName>
</protein>
<dbReference type="PANTHER" id="PTHR35499:SF4">
    <property type="entry name" value="ALC-INTERACTING PROTEIN 1"/>
    <property type="match status" value="1"/>
</dbReference>
<accession>A0A834WQF0</accession>